<reference evidence="3 4" key="1">
    <citation type="journal article" date="2017" name="Genome Announc.">
        <title>Draft Genome Sequence of Romboutsia weinsteinii sp. nov. Strain CCRI-19649(T) Isolated from Surface Water.</title>
        <authorList>
            <person name="Maheux A.F."/>
            <person name="Boudreau D.K."/>
            <person name="Berube E."/>
            <person name="Boissinot M."/>
            <person name="Cantin P."/>
            <person name="Raymond F."/>
            <person name="Corbeil J."/>
            <person name="Omar R.F."/>
            <person name="Bergeron M.G."/>
        </authorList>
    </citation>
    <scope>NUCLEOTIDE SEQUENCE [LARGE SCALE GENOMIC DNA]</scope>
    <source>
        <strain evidence="3 4">CCRI-19649</strain>
    </source>
</reference>
<evidence type="ECO:0000313" key="3">
    <source>
        <dbReference type="EMBL" id="RDY25400.1"/>
    </source>
</evidence>
<protein>
    <recommendedName>
        <fullName evidence="2">PRTase-CE domain-containing protein</fullName>
    </recommendedName>
</protein>
<dbReference type="Pfam" id="PF24390">
    <property type="entry name" value="PRTase-CE"/>
    <property type="match status" value="1"/>
</dbReference>
<dbReference type="RefSeq" id="WP_094367492.1">
    <property type="nucleotide sequence ID" value="NZ_NOJY02000076.1"/>
</dbReference>
<feature type="domain" description="PRTase-CE" evidence="2">
    <location>
        <begin position="35"/>
        <end position="277"/>
    </location>
</feature>
<evidence type="ECO:0000256" key="1">
    <source>
        <dbReference type="SAM" id="MobiDB-lite"/>
    </source>
</evidence>
<feature type="compositionally biased region" description="Basic residues" evidence="1">
    <location>
        <begin position="278"/>
        <end position="300"/>
    </location>
</feature>
<keyword evidence="4" id="KW-1185">Reference proteome</keyword>
<dbReference type="InterPro" id="IPR056920">
    <property type="entry name" value="PRTase-CE"/>
</dbReference>
<feature type="region of interest" description="Disordered" evidence="1">
    <location>
        <begin position="276"/>
        <end position="300"/>
    </location>
</feature>
<dbReference type="AlphaFoldDB" id="A0A371IY54"/>
<name>A0A371IY54_9FIRM</name>
<gene>
    <name evidence="3" type="ORF">CHL78_018425</name>
</gene>
<proteinExistence type="predicted"/>
<evidence type="ECO:0000313" key="4">
    <source>
        <dbReference type="Proteomes" id="UP000215694"/>
    </source>
</evidence>
<sequence length="300" mass="35889">MQNNIINIDEIIRVFIEKYGEETYYTRGIKEKLLNWINNTEDIEIKNILLELFNEFKLFNKLEIKQIMEEQLIECLKCVDIDYTNICHFPSVGNVYNSSSEMIPLIREIDRERGNIYLYKDTIVHGIEEISDDIESVIFFDDISGTGGTIIKFLEKNIDFIREKEIYLNLVAITKVAKIEIDKFKQENNDLKIYLKYKYEFDKVFVYLDRLEYGHKDKLHKFEEDVWGQNNKNILGYEDSQLLVGFEHNIPNNTISSFWLSSEMLREEKKWNPLFHRYTPRRRPKKNRKNQNRNAKKLGG</sequence>
<evidence type="ECO:0000259" key="2">
    <source>
        <dbReference type="Pfam" id="PF24390"/>
    </source>
</evidence>
<dbReference type="EMBL" id="NOJY02000076">
    <property type="protein sequence ID" value="RDY25400.1"/>
    <property type="molecule type" value="Genomic_DNA"/>
</dbReference>
<accession>A0A371IY54</accession>
<comment type="caution">
    <text evidence="3">The sequence shown here is derived from an EMBL/GenBank/DDBJ whole genome shotgun (WGS) entry which is preliminary data.</text>
</comment>
<dbReference type="OrthoDB" id="2084254at2"/>
<organism evidence="3 4">
    <name type="scientific">Romboutsia weinsteinii</name>
    <dbReference type="NCBI Taxonomy" id="2020949"/>
    <lineage>
        <taxon>Bacteria</taxon>
        <taxon>Bacillati</taxon>
        <taxon>Bacillota</taxon>
        <taxon>Clostridia</taxon>
        <taxon>Peptostreptococcales</taxon>
        <taxon>Peptostreptococcaceae</taxon>
        <taxon>Romboutsia</taxon>
    </lineage>
</organism>
<dbReference type="Proteomes" id="UP000215694">
    <property type="component" value="Unassembled WGS sequence"/>
</dbReference>